<comment type="caution">
    <text evidence="4">The sequence shown here is derived from an EMBL/GenBank/DDBJ whole genome shotgun (WGS) entry which is preliminary data.</text>
</comment>
<dbReference type="EMBL" id="JAWLKB010000029">
    <property type="protein sequence ID" value="MDV6271025.1"/>
    <property type="molecule type" value="Genomic_DNA"/>
</dbReference>
<name>A0ABU4C3E7_RHOGO</name>
<evidence type="ECO:0000256" key="1">
    <source>
        <dbReference type="ARBA" id="ARBA00005254"/>
    </source>
</evidence>
<dbReference type="PANTHER" id="PTHR11941:SF169">
    <property type="entry name" value="(7AS)-7A-METHYL-1,5-DIOXO-2,3,5,6,7,7A-HEXAHYDRO-1H-INDENE-CARBOXYL-COA HYDROLASE"/>
    <property type="match status" value="1"/>
</dbReference>
<organism evidence="4 5">
    <name type="scientific">Rhodococcus globerulus</name>
    <dbReference type="NCBI Taxonomy" id="33008"/>
    <lineage>
        <taxon>Bacteria</taxon>
        <taxon>Bacillati</taxon>
        <taxon>Actinomycetota</taxon>
        <taxon>Actinomycetes</taxon>
        <taxon>Mycobacteriales</taxon>
        <taxon>Nocardiaceae</taxon>
        <taxon>Rhodococcus</taxon>
    </lineage>
</organism>
<dbReference type="Proteomes" id="UP001185927">
    <property type="component" value="Unassembled WGS sequence"/>
</dbReference>
<comment type="similarity">
    <text evidence="1">Belongs to the enoyl-CoA hydratase/isomerase family.</text>
</comment>
<sequence length="265" mass="27624">MREYGAISVDYEAPDGARPVAIVTFDRPPVNAMDGATNDALIVVAEELSLQRDLGVVVIHGPRHFAAGDDVKEMAGLERGFALQGRERISEAVAAVANIPVPVVAAVVGFALGGGCELAAAADFRITATDATWGLPEVHLGLIPGGGGTQRIPRLVGVQRAKRLIYLGENITGAVAAEWGLADEAVDAGRVLGRATDLARQLADRAPLAVRAAKRAIDGGLDLDLANGLRLEDALFAGVFPTQDAESGLKSFVENGPRRATFDGM</sequence>
<dbReference type="SUPFAM" id="SSF52096">
    <property type="entry name" value="ClpP/crotonase"/>
    <property type="match status" value="1"/>
</dbReference>
<keyword evidence="5" id="KW-1185">Reference proteome</keyword>
<accession>A0ABU4C3E7</accession>
<dbReference type="RefSeq" id="WP_317545479.1">
    <property type="nucleotide sequence ID" value="NZ_JAWLKB010000029.1"/>
</dbReference>
<evidence type="ECO:0000256" key="2">
    <source>
        <dbReference type="ARBA" id="ARBA00023098"/>
    </source>
</evidence>
<dbReference type="InterPro" id="IPR001753">
    <property type="entry name" value="Enoyl-CoA_hydra/iso"/>
</dbReference>
<dbReference type="Gene3D" id="3.90.226.10">
    <property type="entry name" value="2-enoyl-CoA Hydratase, Chain A, domain 1"/>
    <property type="match status" value="1"/>
</dbReference>
<evidence type="ECO:0000313" key="5">
    <source>
        <dbReference type="Proteomes" id="UP001185927"/>
    </source>
</evidence>
<dbReference type="PANTHER" id="PTHR11941">
    <property type="entry name" value="ENOYL-COA HYDRATASE-RELATED"/>
    <property type="match status" value="1"/>
</dbReference>
<gene>
    <name evidence="4" type="ORF">R3Q16_30825</name>
</gene>
<evidence type="ECO:0000256" key="3">
    <source>
        <dbReference type="ARBA" id="ARBA00023239"/>
    </source>
</evidence>
<dbReference type="InterPro" id="IPR029045">
    <property type="entry name" value="ClpP/crotonase-like_dom_sf"/>
</dbReference>
<keyword evidence="3" id="KW-0456">Lyase</keyword>
<dbReference type="Pfam" id="PF00378">
    <property type="entry name" value="ECH_1"/>
    <property type="match status" value="1"/>
</dbReference>
<proteinExistence type="inferred from homology"/>
<dbReference type="InterPro" id="IPR014748">
    <property type="entry name" value="Enoyl-CoA_hydra_C"/>
</dbReference>
<dbReference type="Gene3D" id="1.10.12.10">
    <property type="entry name" value="Lyase 2-enoyl-coa Hydratase, Chain A, domain 2"/>
    <property type="match status" value="1"/>
</dbReference>
<dbReference type="CDD" id="cd06558">
    <property type="entry name" value="crotonase-like"/>
    <property type="match status" value="1"/>
</dbReference>
<protein>
    <submittedName>
        <fullName evidence="4">Enoyl-CoA hydratase-related protein</fullName>
    </submittedName>
</protein>
<reference evidence="4 5" key="1">
    <citation type="submission" date="2023-10" db="EMBL/GenBank/DDBJ databases">
        <title>Development of a sustainable strategy for remediation of hydrocarbon-contaminated territories based on the waste exchange concept.</title>
        <authorList>
            <person name="Krivoruchko A."/>
        </authorList>
    </citation>
    <scope>NUCLEOTIDE SEQUENCE [LARGE SCALE GENOMIC DNA]</scope>
    <source>
        <strain evidence="4 5">IEGM 1203</strain>
    </source>
</reference>
<evidence type="ECO:0000313" key="4">
    <source>
        <dbReference type="EMBL" id="MDV6271025.1"/>
    </source>
</evidence>
<keyword evidence="2" id="KW-0443">Lipid metabolism</keyword>